<proteinExistence type="predicted"/>
<protein>
    <submittedName>
        <fullName evidence="1">Uncharacterized protein</fullName>
    </submittedName>
</protein>
<accession>A0A4R0H392</accession>
<dbReference type="EMBL" id="SJJZ01000004">
    <property type="protein sequence ID" value="TCC04078.1"/>
    <property type="molecule type" value="Genomic_DNA"/>
</dbReference>
<keyword evidence="2" id="KW-1185">Reference proteome</keyword>
<comment type="caution">
    <text evidence="1">The sequence shown here is derived from an EMBL/GenBank/DDBJ whole genome shotgun (WGS) entry which is preliminary data.</text>
</comment>
<evidence type="ECO:0000313" key="2">
    <source>
        <dbReference type="Proteomes" id="UP000292346"/>
    </source>
</evidence>
<reference evidence="1 2" key="1">
    <citation type="submission" date="2019-02" db="EMBL/GenBank/DDBJ databases">
        <title>Kribbella capetownensis sp. nov. and Kribbella speibonae sp. nov., isolated from soil.</title>
        <authorList>
            <person name="Curtis S.M."/>
            <person name="Norton I."/>
            <person name="Everest G.J."/>
            <person name="Meyers P.R."/>
        </authorList>
    </citation>
    <scope>NUCLEOTIDE SEQUENCE [LARGE SCALE GENOMIC DNA]</scope>
    <source>
        <strain evidence="1 2">KCTC 29219</strain>
    </source>
</reference>
<sequence length="81" mass="8829">MDESVTNQLVNADVSGMTGPELLAHLDAVEQHLRNLRRTELALLEGSPEIVAQSPDLQAQLAHLRTLNLETPPLENPPTPT</sequence>
<gene>
    <name evidence="1" type="ORF">E0H45_33825</name>
</gene>
<dbReference type="RefSeq" id="WP_131345010.1">
    <property type="nucleotide sequence ID" value="NZ_SJJZ01000004.1"/>
</dbReference>
<dbReference type="AlphaFoldDB" id="A0A4R0H392"/>
<dbReference type="Proteomes" id="UP000292346">
    <property type="component" value="Unassembled WGS sequence"/>
</dbReference>
<organism evidence="1 2">
    <name type="scientific">Kribbella soli</name>
    <dbReference type="NCBI Taxonomy" id="1124743"/>
    <lineage>
        <taxon>Bacteria</taxon>
        <taxon>Bacillati</taxon>
        <taxon>Actinomycetota</taxon>
        <taxon>Actinomycetes</taxon>
        <taxon>Propionibacteriales</taxon>
        <taxon>Kribbellaceae</taxon>
        <taxon>Kribbella</taxon>
    </lineage>
</organism>
<name>A0A4R0H392_9ACTN</name>
<evidence type="ECO:0000313" key="1">
    <source>
        <dbReference type="EMBL" id="TCC04078.1"/>
    </source>
</evidence>
<dbReference type="OrthoDB" id="3830371at2"/>